<dbReference type="WBParaSite" id="HPBE_0002663201-mRNA-1">
    <property type="protein sequence ID" value="HPBE_0002663201-mRNA-1"/>
    <property type="gene ID" value="HPBE_0002663201"/>
</dbReference>
<dbReference type="Proteomes" id="UP000050761">
    <property type="component" value="Unassembled WGS sequence"/>
</dbReference>
<name>A0A183GVB2_HELPZ</name>
<sequence>MGCSSARKANSFQWHHVEERTSPPKRWHDCFEEISNVEFAYPATPLASLVYGTVQKITVSETEAALRKMMKMEFRQSHWSR</sequence>
<accession>A0A183GVB2</accession>
<protein>
    <submittedName>
        <fullName evidence="1 3">Uncharacterized protein</fullName>
    </submittedName>
</protein>
<dbReference type="OrthoDB" id="5905407at2759"/>
<evidence type="ECO:0000313" key="3">
    <source>
        <dbReference type="WBParaSite" id="HPBE_0002663201-mRNA-1"/>
    </source>
</evidence>
<reference evidence="1 2" key="1">
    <citation type="submission" date="2018-11" db="EMBL/GenBank/DDBJ databases">
        <authorList>
            <consortium name="Pathogen Informatics"/>
        </authorList>
    </citation>
    <scope>NUCLEOTIDE SEQUENCE [LARGE SCALE GENOMIC DNA]</scope>
</reference>
<proteinExistence type="predicted"/>
<keyword evidence="2" id="KW-1185">Reference proteome</keyword>
<evidence type="ECO:0000313" key="1">
    <source>
        <dbReference type="EMBL" id="VDP58623.1"/>
    </source>
</evidence>
<accession>A0A3P8ILF5</accession>
<evidence type="ECO:0000313" key="2">
    <source>
        <dbReference type="Proteomes" id="UP000050761"/>
    </source>
</evidence>
<reference evidence="3" key="2">
    <citation type="submission" date="2019-09" db="UniProtKB">
        <authorList>
            <consortium name="WormBaseParasite"/>
        </authorList>
    </citation>
    <scope>IDENTIFICATION</scope>
</reference>
<gene>
    <name evidence="1" type="ORF">HPBE_LOCUS26631</name>
</gene>
<dbReference type="AlphaFoldDB" id="A0A183GVB2"/>
<organism evidence="2 3">
    <name type="scientific">Heligmosomoides polygyrus</name>
    <name type="common">Parasitic roundworm</name>
    <dbReference type="NCBI Taxonomy" id="6339"/>
    <lineage>
        <taxon>Eukaryota</taxon>
        <taxon>Metazoa</taxon>
        <taxon>Ecdysozoa</taxon>
        <taxon>Nematoda</taxon>
        <taxon>Chromadorea</taxon>
        <taxon>Rhabditida</taxon>
        <taxon>Rhabditina</taxon>
        <taxon>Rhabditomorpha</taxon>
        <taxon>Strongyloidea</taxon>
        <taxon>Heligmosomidae</taxon>
        <taxon>Heligmosomoides</taxon>
    </lineage>
</organism>
<dbReference type="EMBL" id="UZAH01040465">
    <property type="protein sequence ID" value="VDP58623.1"/>
    <property type="molecule type" value="Genomic_DNA"/>
</dbReference>